<dbReference type="InterPro" id="IPR027417">
    <property type="entry name" value="P-loop_NTPase"/>
</dbReference>
<dbReference type="Proteomes" id="UP001370758">
    <property type="component" value="Unassembled WGS sequence"/>
</dbReference>
<protein>
    <submittedName>
        <fullName evidence="1">Uncharacterized protein</fullName>
    </submittedName>
</protein>
<name>A0AAV9VSZ3_9PEZI</name>
<proteinExistence type="predicted"/>
<dbReference type="EMBL" id="JAVHJL010000012">
    <property type="protein sequence ID" value="KAK6495599.1"/>
    <property type="molecule type" value="Genomic_DNA"/>
</dbReference>
<keyword evidence="2" id="KW-1185">Reference proteome</keyword>
<organism evidence="1 2">
    <name type="scientific">Arthrobotrys musiformis</name>
    <dbReference type="NCBI Taxonomy" id="47236"/>
    <lineage>
        <taxon>Eukaryota</taxon>
        <taxon>Fungi</taxon>
        <taxon>Dikarya</taxon>
        <taxon>Ascomycota</taxon>
        <taxon>Pezizomycotina</taxon>
        <taxon>Orbiliomycetes</taxon>
        <taxon>Orbiliales</taxon>
        <taxon>Orbiliaceae</taxon>
        <taxon>Arthrobotrys</taxon>
    </lineage>
</organism>
<evidence type="ECO:0000313" key="1">
    <source>
        <dbReference type="EMBL" id="KAK6495599.1"/>
    </source>
</evidence>
<dbReference type="AlphaFoldDB" id="A0AAV9VSZ3"/>
<dbReference type="Gene3D" id="3.40.50.300">
    <property type="entry name" value="P-loop containing nucleotide triphosphate hydrolases"/>
    <property type="match status" value="1"/>
</dbReference>
<comment type="caution">
    <text evidence="1">The sequence shown here is derived from an EMBL/GenBank/DDBJ whole genome shotgun (WGS) entry which is preliminary data.</text>
</comment>
<gene>
    <name evidence="1" type="ORF">TWF481_002647</name>
</gene>
<evidence type="ECO:0000313" key="2">
    <source>
        <dbReference type="Proteomes" id="UP001370758"/>
    </source>
</evidence>
<sequence>MSLMLNNLAYGLKKAMLVPGQARVFWVNAEVKTELKYEGQSITISGLRSMVRELIKEATDILWQDLLFTDDHERRFMVELKGVDDNMALGAGATSGAFLRLNEAAELTVGVKLVQDRLFENVRAREQMLNMKHVANINIGSVFKDSGLKLYAKSVEKFLDKLFVLVHFTGGAPARGTEISCTRYRDSVSVDRNLFTLNGKVVLISQYHKGMIITDRLKIIPRVLPKAVGDLVALYLRYVRPFTDSLDAIYRKDKPETDYLWENGRGDCWNNFCMTRAIEEATQKKLGVRLTVRSYRHVAVAFSRDVVHRHRPMTEQFKDFNSEDILLDETEGAGDQDPEQLVAAQQTGHGIRQRLNHYGQAANLTSRLTSNSLELFTRVSEEWHRFLGLEDDHGEKQELKPKHKKHNRQESWTNFQDGTAGVAGENLKIANVKRQRSFTNTEKEDFEILRNIAAYRPQSLEQKAHAILKNKFGHSEFKLPEQLKSIISVLDQQPLTVSILPTGGGKSLIWMLPAATDERGTR</sequence>
<accession>A0AAV9VSZ3</accession>
<reference evidence="1 2" key="1">
    <citation type="submission" date="2023-08" db="EMBL/GenBank/DDBJ databases">
        <authorList>
            <person name="Palmer J.M."/>
        </authorList>
    </citation>
    <scope>NUCLEOTIDE SEQUENCE [LARGE SCALE GENOMIC DNA]</scope>
    <source>
        <strain evidence="1 2">TWF481</strain>
    </source>
</reference>